<keyword evidence="4 8" id="KW-0812">Transmembrane</keyword>
<evidence type="ECO:0000256" key="3">
    <source>
        <dbReference type="ARBA" id="ARBA00020820"/>
    </source>
</evidence>
<dbReference type="EMBL" id="AMKT01000005">
    <property type="protein sequence ID" value="OXG30351.1"/>
    <property type="molecule type" value="Genomic_DNA"/>
</dbReference>
<evidence type="ECO:0000256" key="2">
    <source>
        <dbReference type="ARBA" id="ARBA00007715"/>
    </source>
</evidence>
<dbReference type="AlphaFoldDB" id="A0A854QMS8"/>
<dbReference type="PIRSF" id="PIRSF017207">
    <property type="entry name" value="UCP017207_TM-p85"/>
    <property type="match status" value="1"/>
</dbReference>
<evidence type="ECO:0000256" key="6">
    <source>
        <dbReference type="ARBA" id="ARBA00022989"/>
    </source>
</evidence>
<organism evidence="9 10">
    <name type="scientific">Cryptococcus neoformans Tu259-1</name>
    <dbReference type="NCBI Taxonomy" id="1230072"/>
    <lineage>
        <taxon>Eukaryota</taxon>
        <taxon>Fungi</taxon>
        <taxon>Dikarya</taxon>
        <taxon>Basidiomycota</taxon>
        <taxon>Agaricomycotina</taxon>
        <taxon>Tremellomycetes</taxon>
        <taxon>Tremellales</taxon>
        <taxon>Cryptococcaceae</taxon>
        <taxon>Cryptococcus</taxon>
        <taxon>Cryptococcus neoformans species complex</taxon>
    </lineage>
</organism>
<dbReference type="Proteomes" id="UP000199727">
    <property type="component" value="Unassembled WGS sequence"/>
</dbReference>
<evidence type="ECO:0000256" key="8">
    <source>
        <dbReference type="SAM" id="Phobius"/>
    </source>
</evidence>
<dbReference type="OrthoDB" id="369569at2759"/>
<comment type="caution">
    <text evidence="9">The sequence shown here is derived from an EMBL/GenBank/DDBJ whole genome shotgun (WGS) entry which is preliminary data.</text>
</comment>
<evidence type="ECO:0000256" key="1">
    <source>
        <dbReference type="ARBA" id="ARBA00004477"/>
    </source>
</evidence>
<keyword evidence="7 8" id="KW-0472">Membrane</keyword>
<evidence type="ECO:0000256" key="7">
    <source>
        <dbReference type="ARBA" id="ARBA00023136"/>
    </source>
</evidence>
<dbReference type="InterPro" id="IPR009445">
    <property type="entry name" value="TMEM85/Emc4"/>
</dbReference>
<dbReference type="GO" id="GO:0005789">
    <property type="term" value="C:endoplasmic reticulum membrane"/>
    <property type="evidence" value="ECO:0007669"/>
    <property type="project" value="UniProtKB-SubCell"/>
</dbReference>
<sequence>MPSILQPISYVLTILLSVHLERHIGQRCTHNMSLIKLDYTVSQSKPSSVPNPPGYLAPFTTKQLASASSKHVQANDEALAKQTRKSTELKMKRAWDLALSPAKSLPMQAIMLYFSGSGIQIFSLGMIFMLLTQPISAVFNIFQAFEPFKPTPSSTSRKGVKVATEESTYAPLIGPMVLYVVCQGLILALGLYKCSSMGILPTGSGDWLHFETRSNPPEWSAIRSRLLG</sequence>
<protein>
    <recommendedName>
        <fullName evidence="3">ER membrane protein complex subunit 4</fullName>
    </recommendedName>
</protein>
<dbReference type="Pfam" id="PF06417">
    <property type="entry name" value="EMC4"/>
    <property type="match status" value="1"/>
</dbReference>
<dbReference type="PANTHER" id="PTHR19315">
    <property type="entry name" value="ER MEMBRANE PROTEIN COMPLEX SUBUNIT 4"/>
    <property type="match status" value="1"/>
</dbReference>
<proteinExistence type="inferred from homology"/>
<comment type="similarity">
    <text evidence="2">Belongs to the EMC4 family.</text>
</comment>
<gene>
    <name evidence="9" type="ORF">C361_00184</name>
</gene>
<accession>A0A854QMS8</accession>
<feature type="transmembrane region" description="Helical" evidence="8">
    <location>
        <begin position="110"/>
        <end position="131"/>
    </location>
</feature>
<reference evidence="9 10" key="1">
    <citation type="submission" date="2017-06" db="EMBL/GenBank/DDBJ databases">
        <title>Global population genomics of the pathogenic fungus Cryptococcus neoformans var. grubii.</title>
        <authorList>
            <person name="Cuomo C."/>
            <person name="Litvintseva A."/>
            <person name="Chen Y."/>
            <person name="Young S."/>
            <person name="Zeng Q."/>
            <person name="Chapman S."/>
            <person name="Gujja S."/>
            <person name="Saif S."/>
            <person name="Birren B."/>
        </authorList>
    </citation>
    <scope>NUCLEOTIDE SEQUENCE [LARGE SCALE GENOMIC DNA]</scope>
    <source>
        <strain evidence="9 10">Tu259-1</strain>
    </source>
</reference>
<keyword evidence="6 8" id="KW-1133">Transmembrane helix</keyword>
<keyword evidence="5" id="KW-0256">Endoplasmic reticulum</keyword>
<evidence type="ECO:0000256" key="5">
    <source>
        <dbReference type="ARBA" id="ARBA00022824"/>
    </source>
</evidence>
<name>A0A854QMS8_CRYNE</name>
<evidence type="ECO:0000256" key="4">
    <source>
        <dbReference type="ARBA" id="ARBA00022692"/>
    </source>
</evidence>
<comment type="subcellular location">
    <subcellularLocation>
        <location evidence="1">Endoplasmic reticulum membrane</location>
        <topology evidence="1">Multi-pass membrane protein</topology>
    </subcellularLocation>
</comment>
<evidence type="ECO:0000313" key="10">
    <source>
        <dbReference type="Proteomes" id="UP000199727"/>
    </source>
</evidence>
<evidence type="ECO:0000313" key="9">
    <source>
        <dbReference type="EMBL" id="OXG30351.1"/>
    </source>
</evidence>
<feature type="transmembrane region" description="Helical" evidence="8">
    <location>
        <begin position="172"/>
        <end position="192"/>
    </location>
</feature>